<proteinExistence type="predicted"/>
<reference evidence="3" key="1">
    <citation type="submission" date="2025-08" db="UniProtKB">
        <authorList>
            <consortium name="Ensembl"/>
        </authorList>
    </citation>
    <scope>IDENTIFICATION</scope>
</reference>
<evidence type="ECO:0000313" key="4">
    <source>
        <dbReference type="Proteomes" id="UP000261340"/>
    </source>
</evidence>
<dbReference type="Gene3D" id="2.60.40.10">
    <property type="entry name" value="Immunoglobulins"/>
    <property type="match status" value="1"/>
</dbReference>
<evidence type="ECO:0000256" key="1">
    <source>
        <dbReference type="SAM" id="MobiDB-lite"/>
    </source>
</evidence>
<reference evidence="3" key="2">
    <citation type="submission" date="2025-09" db="UniProtKB">
        <authorList>
            <consortium name="Ensembl"/>
        </authorList>
    </citation>
    <scope>IDENTIFICATION</scope>
</reference>
<dbReference type="InterPro" id="IPR013783">
    <property type="entry name" value="Ig-like_fold"/>
</dbReference>
<feature type="compositionally biased region" description="Basic residues" evidence="1">
    <location>
        <begin position="1"/>
        <end position="11"/>
    </location>
</feature>
<dbReference type="InterPro" id="IPR036179">
    <property type="entry name" value="Ig-like_dom_sf"/>
</dbReference>
<evidence type="ECO:0000313" key="3">
    <source>
        <dbReference type="Ensembl" id="ENSACIP00000010681.1"/>
    </source>
</evidence>
<name>A0A3Q0RJF9_AMPCI</name>
<dbReference type="SUPFAM" id="SSF48726">
    <property type="entry name" value="Immunoglobulin"/>
    <property type="match status" value="1"/>
</dbReference>
<dbReference type="Ensembl" id="ENSACIT00000010988.1">
    <property type="protein sequence ID" value="ENSACIP00000010681.1"/>
    <property type="gene ID" value="ENSACIG00000008338.1"/>
</dbReference>
<dbReference type="GeneTree" id="ENSGT01150000288151"/>
<feature type="region of interest" description="Disordered" evidence="1">
    <location>
        <begin position="1"/>
        <end position="37"/>
    </location>
</feature>
<dbReference type="Pfam" id="PF07686">
    <property type="entry name" value="V-set"/>
    <property type="match status" value="1"/>
</dbReference>
<accession>A0A3Q0RJF9</accession>
<keyword evidence="4" id="KW-1185">Reference proteome</keyword>
<feature type="domain" description="Immunoglobulin V-set" evidence="2">
    <location>
        <begin position="20"/>
        <end position="66"/>
    </location>
</feature>
<dbReference type="InterPro" id="IPR013106">
    <property type="entry name" value="Ig_V-set"/>
</dbReference>
<organism evidence="3 4">
    <name type="scientific">Amphilophus citrinellus</name>
    <name type="common">Midas cichlid</name>
    <name type="synonym">Cichlasoma citrinellum</name>
    <dbReference type="NCBI Taxonomy" id="61819"/>
    <lineage>
        <taxon>Eukaryota</taxon>
        <taxon>Metazoa</taxon>
        <taxon>Chordata</taxon>
        <taxon>Craniata</taxon>
        <taxon>Vertebrata</taxon>
        <taxon>Euteleostomi</taxon>
        <taxon>Actinopterygii</taxon>
        <taxon>Neopterygii</taxon>
        <taxon>Teleostei</taxon>
        <taxon>Neoteleostei</taxon>
        <taxon>Acanthomorphata</taxon>
        <taxon>Ovalentaria</taxon>
        <taxon>Cichlomorphae</taxon>
        <taxon>Cichliformes</taxon>
        <taxon>Cichlidae</taxon>
        <taxon>New World cichlids</taxon>
        <taxon>Cichlasomatinae</taxon>
        <taxon>Heroini</taxon>
        <taxon>Amphilophus</taxon>
    </lineage>
</organism>
<sequence>ERNIQTRRHGFQHYGEKKQHGKFDPDNQNPSFKNRNVTTADSGTYECRVQRENGTMELISIINLRVVAPPVVCLSVLTLRQAGGLYRAYLPLTHCNVWYSGY</sequence>
<dbReference type="AlphaFoldDB" id="A0A3Q0RJF9"/>
<dbReference type="Proteomes" id="UP000261340">
    <property type="component" value="Unplaced"/>
</dbReference>
<feature type="compositionally biased region" description="Basic and acidic residues" evidence="1">
    <location>
        <begin position="14"/>
        <end position="25"/>
    </location>
</feature>
<evidence type="ECO:0000259" key="2">
    <source>
        <dbReference type="Pfam" id="PF07686"/>
    </source>
</evidence>
<protein>
    <recommendedName>
        <fullName evidence="2">Immunoglobulin V-set domain-containing protein</fullName>
    </recommendedName>
</protein>
<feature type="compositionally biased region" description="Polar residues" evidence="1">
    <location>
        <begin position="26"/>
        <end position="37"/>
    </location>
</feature>